<dbReference type="PANTHER" id="PTHR24171">
    <property type="entry name" value="ANKYRIN REPEAT DOMAIN-CONTAINING PROTEIN 39-RELATED"/>
    <property type="match status" value="1"/>
</dbReference>
<protein>
    <recommendedName>
        <fullName evidence="5">ACB domain-containing protein</fullName>
    </recommendedName>
</protein>
<feature type="repeat" description="ANK" evidence="3">
    <location>
        <begin position="246"/>
        <end position="278"/>
    </location>
</feature>
<evidence type="ECO:0000256" key="2">
    <source>
        <dbReference type="ARBA" id="ARBA00023043"/>
    </source>
</evidence>
<evidence type="ECO:0000256" key="4">
    <source>
        <dbReference type="SAM" id="MobiDB-lite"/>
    </source>
</evidence>
<keyword evidence="2 3" id="KW-0040">ANK repeat</keyword>
<dbReference type="SMART" id="SM00248">
    <property type="entry name" value="ANK"/>
    <property type="match status" value="3"/>
</dbReference>
<gene>
    <name evidence="6" type="ORF">PCAR00345_LOCUS39216</name>
</gene>
<evidence type="ECO:0000256" key="3">
    <source>
        <dbReference type="PROSITE-ProRule" id="PRU00023"/>
    </source>
</evidence>
<sequence length="319" mass="33709">MSSTCDWVVSTLFQPVMYLARPFLSYAGLTSSPPPAPAEAFRIDAGASLEEAFEAAAAAVSASSSLPVALKLRLYALFKQTSAGDASATPPSASVLDTASQLKWRAWAEVRGMPREEAMRLYVTAAQAALNGDVDCLKDVPALTDDAEEEIFNALNGFAGPVMSCMSAAEEEEEEPHDAHPWSALHASARRGDADQCRVLLSSGASANAVDDEGHVALHWASDQGHTAVVTLLLEAGANPAARNCDGSTPLHMAFASEHADVAAALVRFGADLHDEDDDGCTPASFTDAEFNERVRQLVEAEGDTADTAHTEGRPEHEQ</sequence>
<dbReference type="InterPro" id="IPR000582">
    <property type="entry name" value="Acyl-CoA-binding_protein"/>
</dbReference>
<name>A0A7S4FCG8_CHRCT</name>
<dbReference type="AlphaFoldDB" id="A0A7S4FCG8"/>
<evidence type="ECO:0000259" key="5">
    <source>
        <dbReference type="PROSITE" id="PS51228"/>
    </source>
</evidence>
<dbReference type="InterPro" id="IPR036770">
    <property type="entry name" value="Ankyrin_rpt-contain_sf"/>
</dbReference>
<feature type="repeat" description="ANK" evidence="3">
    <location>
        <begin position="180"/>
        <end position="212"/>
    </location>
</feature>
<dbReference type="PROSITE" id="PS50297">
    <property type="entry name" value="ANK_REP_REGION"/>
    <property type="match status" value="3"/>
</dbReference>
<dbReference type="Pfam" id="PF12796">
    <property type="entry name" value="Ank_2"/>
    <property type="match status" value="1"/>
</dbReference>
<dbReference type="InterPro" id="IPR014352">
    <property type="entry name" value="FERM/acyl-CoA-bd_prot_sf"/>
</dbReference>
<feature type="repeat" description="ANK" evidence="3">
    <location>
        <begin position="213"/>
        <end position="245"/>
    </location>
</feature>
<evidence type="ECO:0000313" key="6">
    <source>
        <dbReference type="EMBL" id="CAE0786508.1"/>
    </source>
</evidence>
<feature type="region of interest" description="Disordered" evidence="4">
    <location>
        <begin position="300"/>
        <end position="319"/>
    </location>
</feature>
<dbReference type="Pfam" id="PF00023">
    <property type="entry name" value="Ank"/>
    <property type="match status" value="1"/>
</dbReference>
<dbReference type="Gene3D" id="1.20.80.10">
    <property type="match status" value="1"/>
</dbReference>
<dbReference type="InterPro" id="IPR035984">
    <property type="entry name" value="Acyl-CoA-binding_sf"/>
</dbReference>
<proteinExistence type="predicted"/>
<organism evidence="6">
    <name type="scientific">Chrysotila carterae</name>
    <name type="common">Marine alga</name>
    <name type="synonym">Syracosphaera carterae</name>
    <dbReference type="NCBI Taxonomy" id="13221"/>
    <lineage>
        <taxon>Eukaryota</taxon>
        <taxon>Haptista</taxon>
        <taxon>Haptophyta</taxon>
        <taxon>Prymnesiophyceae</taxon>
        <taxon>Isochrysidales</taxon>
        <taxon>Isochrysidaceae</taxon>
        <taxon>Chrysotila</taxon>
    </lineage>
</organism>
<keyword evidence="1" id="KW-0677">Repeat</keyword>
<dbReference type="Gene3D" id="1.25.40.20">
    <property type="entry name" value="Ankyrin repeat-containing domain"/>
    <property type="match status" value="2"/>
</dbReference>
<reference evidence="6" key="1">
    <citation type="submission" date="2021-01" db="EMBL/GenBank/DDBJ databases">
        <authorList>
            <person name="Corre E."/>
            <person name="Pelletier E."/>
            <person name="Niang G."/>
            <person name="Scheremetjew M."/>
            <person name="Finn R."/>
            <person name="Kale V."/>
            <person name="Holt S."/>
            <person name="Cochrane G."/>
            <person name="Meng A."/>
            <person name="Brown T."/>
            <person name="Cohen L."/>
        </authorList>
    </citation>
    <scope>NUCLEOTIDE SEQUENCE</scope>
    <source>
        <strain evidence="6">CCMP645</strain>
    </source>
</reference>
<dbReference type="GO" id="GO:0000062">
    <property type="term" value="F:fatty-acyl-CoA binding"/>
    <property type="evidence" value="ECO:0007669"/>
    <property type="project" value="InterPro"/>
</dbReference>
<feature type="domain" description="ACB" evidence="5">
    <location>
        <begin position="49"/>
        <end position="135"/>
    </location>
</feature>
<dbReference type="InterPro" id="IPR002110">
    <property type="entry name" value="Ankyrin_rpt"/>
</dbReference>
<dbReference type="PROSITE" id="PS51228">
    <property type="entry name" value="ACB_2"/>
    <property type="match status" value="1"/>
</dbReference>
<dbReference type="PROSITE" id="PS50088">
    <property type="entry name" value="ANK_REPEAT"/>
    <property type="match status" value="3"/>
</dbReference>
<accession>A0A7S4FCG8</accession>
<dbReference type="SUPFAM" id="SSF48403">
    <property type="entry name" value="Ankyrin repeat"/>
    <property type="match status" value="1"/>
</dbReference>
<dbReference type="Pfam" id="PF00887">
    <property type="entry name" value="ACBP"/>
    <property type="match status" value="1"/>
</dbReference>
<evidence type="ECO:0000256" key="1">
    <source>
        <dbReference type="ARBA" id="ARBA00022737"/>
    </source>
</evidence>
<feature type="compositionally biased region" description="Basic and acidic residues" evidence="4">
    <location>
        <begin position="307"/>
        <end position="319"/>
    </location>
</feature>
<dbReference type="EMBL" id="HBIZ01063467">
    <property type="protein sequence ID" value="CAE0786508.1"/>
    <property type="molecule type" value="Transcribed_RNA"/>
</dbReference>
<dbReference type="SUPFAM" id="SSF47027">
    <property type="entry name" value="Acyl-CoA binding protein"/>
    <property type="match status" value="1"/>
</dbReference>